<evidence type="ECO:0000256" key="1">
    <source>
        <dbReference type="SAM" id="Phobius"/>
    </source>
</evidence>
<dbReference type="InterPro" id="IPR024414">
    <property type="entry name" value="Uncharacterised_PrgI"/>
</dbReference>
<comment type="caution">
    <text evidence="2">The sequence shown here is derived from an EMBL/GenBank/DDBJ whole genome shotgun (WGS) entry which is preliminary data.</text>
</comment>
<keyword evidence="1" id="KW-0812">Transmembrane</keyword>
<dbReference type="RefSeq" id="WP_201275152.1">
    <property type="nucleotide sequence ID" value="NZ_JACVDA010000005.1"/>
</dbReference>
<sequence>MNFVEVPTDITKIKTKVIFNLTKRQLICFSLAGIVSLPTYLLTFKKLGINTSIYLMITLAIPFFIFAFYEKNGKGLEKHLFHILNFKLMKKTRKRKGVKGLGKKE</sequence>
<organism evidence="2 3">
    <name type="scientific">Parvimonas parva</name>
    <dbReference type="NCBI Taxonomy" id="2769485"/>
    <lineage>
        <taxon>Bacteria</taxon>
        <taxon>Bacillati</taxon>
        <taxon>Bacillota</taxon>
        <taxon>Tissierellia</taxon>
        <taxon>Tissierellales</taxon>
        <taxon>Peptoniphilaceae</taxon>
        <taxon>Parvimonas</taxon>
    </lineage>
</organism>
<proteinExistence type="predicted"/>
<accession>A0ABS1C9V1</accession>
<evidence type="ECO:0000313" key="2">
    <source>
        <dbReference type="EMBL" id="MBK1468122.1"/>
    </source>
</evidence>
<evidence type="ECO:0000313" key="3">
    <source>
        <dbReference type="Proteomes" id="UP000823123"/>
    </source>
</evidence>
<dbReference type="Proteomes" id="UP000823123">
    <property type="component" value="Unassembled WGS sequence"/>
</dbReference>
<name>A0ABS1C9V1_9FIRM</name>
<keyword evidence="3" id="KW-1185">Reference proteome</keyword>
<dbReference type="Pfam" id="PF12666">
    <property type="entry name" value="PrgI"/>
    <property type="match status" value="1"/>
</dbReference>
<dbReference type="EMBL" id="JACVDA010000005">
    <property type="protein sequence ID" value="MBK1468122.1"/>
    <property type="molecule type" value="Genomic_DNA"/>
</dbReference>
<reference evidence="2 3" key="1">
    <citation type="submission" date="2020-09" db="EMBL/GenBank/DDBJ databases">
        <title>Parvimonas S3374 sp. nov.</title>
        <authorList>
            <person name="Buhl M."/>
        </authorList>
    </citation>
    <scope>NUCLEOTIDE SEQUENCE [LARGE SCALE GENOMIC DNA]</scope>
    <source>
        <strain evidence="2 3">S3374</strain>
    </source>
</reference>
<keyword evidence="1" id="KW-0472">Membrane</keyword>
<feature type="transmembrane region" description="Helical" evidence="1">
    <location>
        <begin position="49"/>
        <end position="69"/>
    </location>
</feature>
<protein>
    <submittedName>
        <fullName evidence="2">PrgI family protein</fullName>
    </submittedName>
</protein>
<gene>
    <name evidence="2" type="ORF">IBJ83_02165</name>
</gene>
<keyword evidence="1" id="KW-1133">Transmembrane helix</keyword>
<feature type="transmembrane region" description="Helical" evidence="1">
    <location>
        <begin position="26"/>
        <end position="43"/>
    </location>
</feature>